<keyword evidence="1" id="KW-0479">Metal-binding</keyword>
<dbReference type="InterPro" id="IPR002801">
    <property type="entry name" value="Asp_carbamoylTrfase_reg"/>
</dbReference>
<dbReference type="GO" id="GO:0006207">
    <property type="term" value="P:'de novo' pyrimidine nucleobase biosynthetic process"/>
    <property type="evidence" value="ECO:0007669"/>
    <property type="project" value="InterPro"/>
</dbReference>
<keyword evidence="3" id="KW-0665">Pyrimidine biosynthesis</keyword>
<feature type="domain" description="Aspartate carbamoyltransferase regulatory subunit C-terminal" evidence="5">
    <location>
        <begin position="94"/>
        <end position="137"/>
    </location>
</feature>
<dbReference type="GeneID" id="78175763"/>
<evidence type="ECO:0000313" key="6">
    <source>
        <dbReference type="EMBL" id="SHK71387.1"/>
    </source>
</evidence>
<evidence type="ECO:0000313" key="7">
    <source>
        <dbReference type="Proteomes" id="UP000183975"/>
    </source>
</evidence>
<dbReference type="GO" id="GO:0006221">
    <property type="term" value="P:pyrimidine nucleotide biosynthetic process"/>
    <property type="evidence" value="ECO:0007669"/>
    <property type="project" value="UniProtKB-KW"/>
</dbReference>
<dbReference type="PANTHER" id="PTHR35805">
    <property type="entry name" value="ASPARTATE CARBAMOYLTRANSFERASE REGULATORY CHAIN"/>
    <property type="match status" value="1"/>
</dbReference>
<dbReference type="GO" id="GO:0046872">
    <property type="term" value="F:metal ion binding"/>
    <property type="evidence" value="ECO:0007669"/>
    <property type="project" value="UniProtKB-KW"/>
</dbReference>
<dbReference type="SUPFAM" id="SSF54893">
    <property type="entry name" value="Aspartate carbamoyltransferase, Regulatory-chain, N-terminal domain"/>
    <property type="match status" value="1"/>
</dbReference>
<name>A0A1M6UQ96_9FIRM</name>
<organism evidence="6 7">
    <name type="scientific">Anaerotignum lactatifermentans DSM 14214</name>
    <dbReference type="NCBI Taxonomy" id="1121323"/>
    <lineage>
        <taxon>Bacteria</taxon>
        <taxon>Bacillati</taxon>
        <taxon>Bacillota</taxon>
        <taxon>Clostridia</taxon>
        <taxon>Lachnospirales</taxon>
        <taxon>Anaerotignaceae</taxon>
        <taxon>Anaerotignum</taxon>
    </lineage>
</organism>
<dbReference type="Gene3D" id="3.30.70.140">
    <property type="entry name" value="Aspartate carbamoyltransferase regulatory subunit, N-terminal domain"/>
    <property type="match status" value="1"/>
</dbReference>
<dbReference type="GO" id="GO:0009347">
    <property type="term" value="C:aspartate carbamoyltransferase complex"/>
    <property type="evidence" value="ECO:0007669"/>
    <property type="project" value="InterPro"/>
</dbReference>
<dbReference type="GO" id="GO:0016740">
    <property type="term" value="F:transferase activity"/>
    <property type="evidence" value="ECO:0007669"/>
    <property type="project" value="UniProtKB-KW"/>
</dbReference>
<dbReference type="NCBIfam" id="NF002063">
    <property type="entry name" value="PRK00893.1-3"/>
    <property type="match status" value="1"/>
</dbReference>
<gene>
    <name evidence="6" type="ORF">SAMN02745138_02217</name>
</gene>
<sequence>MHIDEIQNGIVIDHIKAGKGMELYHFLHLDELDCSVAILRNVNSQKMGKKDIIKIDSVLNMDLGVLGYMDPNMTISIIQDGKRVKKFHPELPEQITNVIFCKNPRCITTVEQEIDHIFKLTDREKGTYRCLYCESEAKK</sequence>
<dbReference type="EMBL" id="FRAH01000041">
    <property type="protein sequence ID" value="SHK71387.1"/>
    <property type="molecule type" value="Genomic_DNA"/>
</dbReference>
<feature type="domain" description="Aspartate carbamoyltransferase regulatory subunit N-terminal" evidence="4">
    <location>
        <begin position="2"/>
        <end position="88"/>
    </location>
</feature>
<dbReference type="AlphaFoldDB" id="A0A1M6UQ96"/>
<dbReference type="Pfam" id="PF01948">
    <property type="entry name" value="PyrI"/>
    <property type="match status" value="1"/>
</dbReference>
<dbReference type="SUPFAM" id="SSF57825">
    <property type="entry name" value="Aspartate carbamoyltransferase, Regulatory-chain, C-terminal domain"/>
    <property type="match status" value="1"/>
</dbReference>
<proteinExistence type="predicted"/>
<keyword evidence="6" id="KW-0808">Transferase</keyword>
<dbReference type="InterPro" id="IPR020542">
    <property type="entry name" value="Asp_carbamoyltrfase_reg_C"/>
</dbReference>
<dbReference type="InterPro" id="IPR020545">
    <property type="entry name" value="Asp_carbamoyltransf_reg_N"/>
</dbReference>
<keyword evidence="7" id="KW-1185">Reference proteome</keyword>
<dbReference type="Gene3D" id="2.30.30.20">
    <property type="entry name" value="Aspartate carbamoyltransferase regulatory subunit, C-terminal domain"/>
    <property type="match status" value="1"/>
</dbReference>
<evidence type="ECO:0000256" key="3">
    <source>
        <dbReference type="ARBA" id="ARBA00022975"/>
    </source>
</evidence>
<protein>
    <submittedName>
        <fullName evidence="6">Aspartate carbamoyltransferase regulatory subunit</fullName>
    </submittedName>
</protein>
<keyword evidence="2" id="KW-0862">Zinc</keyword>
<dbReference type="InterPro" id="IPR036793">
    <property type="entry name" value="Asp_carbatrfase_reg_N_sf"/>
</dbReference>
<dbReference type="InterPro" id="IPR036792">
    <property type="entry name" value="Asp_carbatrfase_reg_C_sf"/>
</dbReference>
<dbReference type="Pfam" id="PF02748">
    <property type="entry name" value="PyrI_C"/>
    <property type="match status" value="1"/>
</dbReference>
<dbReference type="Proteomes" id="UP000183975">
    <property type="component" value="Unassembled WGS sequence"/>
</dbReference>
<evidence type="ECO:0000256" key="1">
    <source>
        <dbReference type="ARBA" id="ARBA00022723"/>
    </source>
</evidence>
<dbReference type="PANTHER" id="PTHR35805:SF1">
    <property type="entry name" value="ASPARTATE CARBAMOYLTRANSFERASE REGULATORY CHAIN"/>
    <property type="match status" value="1"/>
</dbReference>
<evidence type="ECO:0000259" key="4">
    <source>
        <dbReference type="Pfam" id="PF01948"/>
    </source>
</evidence>
<evidence type="ECO:0000259" key="5">
    <source>
        <dbReference type="Pfam" id="PF02748"/>
    </source>
</evidence>
<accession>A0A1M6UQ96</accession>
<reference evidence="6 7" key="1">
    <citation type="submission" date="2016-11" db="EMBL/GenBank/DDBJ databases">
        <authorList>
            <person name="Jaros S."/>
            <person name="Januszkiewicz K."/>
            <person name="Wedrychowicz H."/>
        </authorList>
    </citation>
    <scope>NUCLEOTIDE SEQUENCE [LARGE SCALE GENOMIC DNA]</scope>
    <source>
        <strain evidence="6 7">DSM 14214</strain>
    </source>
</reference>
<dbReference type="RefSeq" id="WP_072851804.1">
    <property type="nucleotide sequence ID" value="NZ_FRAH01000041.1"/>
</dbReference>
<evidence type="ECO:0000256" key="2">
    <source>
        <dbReference type="ARBA" id="ARBA00022833"/>
    </source>
</evidence>
<dbReference type="OrthoDB" id="5599321at2"/>